<dbReference type="STRING" id="1190417.SAMN05660690_4522"/>
<reference evidence="2" key="1">
    <citation type="submission" date="2016-10" db="EMBL/GenBank/DDBJ databases">
        <authorList>
            <person name="Varghese N."/>
            <person name="Submissions S."/>
        </authorList>
    </citation>
    <scope>NUCLEOTIDE SEQUENCE [LARGE SCALE GENOMIC DNA]</scope>
    <source>
        <strain evidence="2">DSM 45421</strain>
    </source>
</reference>
<dbReference type="Proteomes" id="UP000199416">
    <property type="component" value="Unassembled WGS sequence"/>
</dbReference>
<keyword evidence="2" id="KW-1185">Reference proteome</keyword>
<dbReference type="EMBL" id="FMZF01000009">
    <property type="protein sequence ID" value="SDD55020.1"/>
    <property type="molecule type" value="Genomic_DNA"/>
</dbReference>
<evidence type="ECO:0000313" key="1">
    <source>
        <dbReference type="EMBL" id="SDD55020.1"/>
    </source>
</evidence>
<dbReference type="OrthoDB" id="5192052at2"/>
<proteinExistence type="predicted"/>
<protein>
    <submittedName>
        <fullName evidence="1">Uncharacterized protein</fullName>
    </submittedName>
</protein>
<name>A0A1G6VMZ4_9ACTN</name>
<accession>A0A1G6VMZ4</accession>
<gene>
    <name evidence="1" type="ORF">SAMN05660690_4522</name>
</gene>
<dbReference type="AlphaFoldDB" id="A0A1G6VMZ4"/>
<dbReference type="RefSeq" id="WP_091369266.1">
    <property type="nucleotide sequence ID" value="NZ_FMZF01000009.1"/>
</dbReference>
<evidence type="ECO:0000313" key="2">
    <source>
        <dbReference type="Proteomes" id="UP000199416"/>
    </source>
</evidence>
<sequence>MDPFRLGMPKIPGFTELLTALQAQTEALAQLPRTLTELNGAVRELIAATSTATSAISSAQRTAERLETLVGELEEPVRALKPGLERVGRVLDDPAVDAVPDIIRTIDEDLMPMIATIRQAQSRVAGVTGILRRRARPEGEADDLG</sequence>
<organism evidence="1 2">
    <name type="scientific">Geodermatophilus telluris</name>
    <dbReference type="NCBI Taxonomy" id="1190417"/>
    <lineage>
        <taxon>Bacteria</taxon>
        <taxon>Bacillati</taxon>
        <taxon>Actinomycetota</taxon>
        <taxon>Actinomycetes</taxon>
        <taxon>Geodermatophilales</taxon>
        <taxon>Geodermatophilaceae</taxon>
        <taxon>Geodermatophilus</taxon>
    </lineage>
</organism>